<organism evidence="2 3">
    <name type="scientific">Cystoisospora suis</name>
    <dbReference type="NCBI Taxonomy" id="483139"/>
    <lineage>
        <taxon>Eukaryota</taxon>
        <taxon>Sar</taxon>
        <taxon>Alveolata</taxon>
        <taxon>Apicomplexa</taxon>
        <taxon>Conoidasida</taxon>
        <taxon>Coccidia</taxon>
        <taxon>Eucoccidiorida</taxon>
        <taxon>Eimeriorina</taxon>
        <taxon>Sarcocystidae</taxon>
        <taxon>Cystoisospora</taxon>
    </lineage>
</organism>
<reference evidence="2 3" key="1">
    <citation type="journal article" date="2017" name="Int. J. Parasitol.">
        <title>The genome of the protozoan parasite Cystoisospora suis and a reverse vaccinology approach to identify vaccine candidates.</title>
        <authorList>
            <person name="Palmieri N."/>
            <person name="Shrestha A."/>
            <person name="Ruttkowski B."/>
            <person name="Beck T."/>
            <person name="Vogl C."/>
            <person name="Tomley F."/>
            <person name="Blake D.P."/>
            <person name="Joachim A."/>
        </authorList>
    </citation>
    <scope>NUCLEOTIDE SEQUENCE [LARGE SCALE GENOMIC DNA]</scope>
    <source>
        <strain evidence="2 3">Wien I</strain>
    </source>
</reference>
<evidence type="ECO:0000256" key="1">
    <source>
        <dbReference type="SAM" id="MobiDB-lite"/>
    </source>
</evidence>
<proteinExistence type="predicted"/>
<dbReference type="VEuPathDB" id="ToxoDB:CSUI_004863"/>
<feature type="region of interest" description="Disordered" evidence="1">
    <location>
        <begin position="1"/>
        <end position="26"/>
    </location>
</feature>
<dbReference type="RefSeq" id="XP_067922983.1">
    <property type="nucleotide sequence ID" value="XM_068065044.1"/>
</dbReference>
<feature type="compositionally biased region" description="Basic and acidic residues" evidence="1">
    <location>
        <begin position="15"/>
        <end position="26"/>
    </location>
</feature>
<sequence>MALSTRETGECGDAEPNKRPGCHENPLRGLGGKTSRLCLYRGNCRSRKPFYFGGAPQGTFQVLPGSIEATTIGQLSAIFV</sequence>
<gene>
    <name evidence="2" type="ORF">CSUI_004863</name>
</gene>
<evidence type="ECO:0000313" key="2">
    <source>
        <dbReference type="EMBL" id="PHJ21299.1"/>
    </source>
</evidence>
<evidence type="ECO:0000313" key="3">
    <source>
        <dbReference type="Proteomes" id="UP000221165"/>
    </source>
</evidence>
<dbReference type="AlphaFoldDB" id="A0A2C6KX80"/>
<protein>
    <submittedName>
        <fullName evidence="2">Uncharacterized protein</fullName>
    </submittedName>
</protein>
<accession>A0A2C6KX80</accession>
<keyword evidence="3" id="KW-1185">Reference proteome</keyword>
<name>A0A2C6KX80_9APIC</name>
<dbReference type="Proteomes" id="UP000221165">
    <property type="component" value="Unassembled WGS sequence"/>
</dbReference>
<dbReference type="EMBL" id="MIGC01002323">
    <property type="protein sequence ID" value="PHJ21299.1"/>
    <property type="molecule type" value="Genomic_DNA"/>
</dbReference>
<comment type="caution">
    <text evidence="2">The sequence shown here is derived from an EMBL/GenBank/DDBJ whole genome shotgun (WGS) entry which is preliminary data.</text>
</comment>
<dbReference type="GeneID" id="94428255"/>